<dbReference type="GO" id="GO:0006972">
    <property type="term" value="P:hyperosmotic response"/>
    <property type="evidence" value="ECO:0007669"/>
    <property type="project" value="TreeGrafter"/>
</dbReference>
<dbReference type="GO" id="GO:0030427">
    <property type="term" value="C:site of polarized growth"/>
    <property type="evidence" value="ECO:0007669"/>
    <property type="project" value="TreeGrafter"/>
</dbReference>
<reference evidence="4" key="1">
    <citation type="journal article" date="2020" name="Fungal Divers.">
        <title>Resolving the Mortierellaceae phylogeny through synthesis of multi-gene phylogenetics and phylogenomics.</title>
        <authorList>
            <person name="Vandepol N."/>
            <person name="Liber J."/>
            <person name="Desiro A."/>
            <person name="Na H."/>
            <person name="Kennedy M."/>
            <person name="Barry K."/>
            <person name="Grigoriev I.V."/>
            <person name="Miller A.N."/>
            <person name="O'Donnell K."/>
            <person name="Stajich J.E."/>
            <person name="Bonito G."/>
        </authorList>
    </citation>
    <scope>NUCLEOTIDE SEQUENCE</scope>
    <source>
        <strain evidence="4">CK1249</strain>
    </source>
</reference>
<dbReference type="GO" id="GO:0031505">
    <property type="term" value="P:fungal-type cell wall organization"/>
    <property type="evidence" value="ECO:0007669"/>
    <property type="project" value="TreeGrafter"/>
</dbReference>
<keyword evidence="5" id="KW-1185">Reference proteome</keyword>
<feature type="compositionally biased region" description="Low complexity" evidence="1">
    <location>
        <begin position="180"/>
        <end position="198"/>
    </location>
</feature>
<keyword evidence="2" id="KW-0472">Membrane</keyword>
<feature type="region of interest" description="Disordered" evidence="1">
    <location>
        <begin position="405"/>
        <end position="443"/>
    </location>
</feature>
<feature type="compositionally biased region" description="Low complexity" evidence="1">
    <location>
        <begin position="208"/>
        <end position="226"/>
    </location>
</feature>
<dbReference type="GO" id="GO:0007232">
    <property type="term" value="P:osmosensory signaling pathway via Sho1 osmosensor"/>
    <property type="evidence" value="ECO:0007669"/>
    <property type="project" value="InterPro"/>
</dbReference>
<feature type="chain" id="PRO_5040455550" description="Mid2 domain-containing protein" evidence="3">
    <location>
        <begin position="28"/>
        <end position="513"/>
    </location>
</feature>
<dbReference type="OrthoDB" id="2443140at2759"/>
<dbReference type="GO" id="GO:0005886">
    <property type="term" value="C:plasma membrane"/>
    <property type="evidence" value="ECO:0007669"/>
    <property type="project" value="InterPro"/>
</dbReference>
<dbReference type="Proteomes" id="UP000738359">
    <property type="component" value="Unassembled WGS sequence"/>
</dbReference>
<dbReference type="GO" id="GO:0009986">
    <property type="term" value="C:cell surface"/>
    <property type="evidence" value="ECO:0007669"/>
    <property type="project" value="TreeGrafter"/>
</dbReference>
<dbReference type="GO" id="GO:0005576">
    <property type="term" value="C:extracellular region"/>
    <property type="evidence" value="ECO:0007669"/>
    <property type="project" value="TreeGrafter"/>
</dbReference>
<keyword evidence="2" id="KW-1133">Transmembrane helix</keyword>
<keyword evidence="3" id="KW-0732">Signal</keyword>
<comment type="caution">
    <text evidence="4">The sequence shown here is derived from an EMBL/GenBank/DDBJ whole genome shotgun (WGS) entry which is preliminary data.</text>
</comment>
<feature type="region of interest" description="Disordered" evidence="1">
    <location>
        <begin position="484"/>
        <end position="513"/>
    </location>
</feature>
<dbReference type="AlphaFoldDB" id="A0A9P6JA76"/>
<feature type="transmembrane region" description="Helical" evidence="2">
    <location>
        <begin position="457"/>
        <end position="476"/>
    </location>
</feature>
<dbReference type="InterPro" id="IPR039295">
    <property type="entry name" value="MSB2"/>
</dbReference>
<name>A0A9P6JA76_MORAP</name>
<feature type="compositionally biased region" description="Gly residues" evidence="1">
    <location>
        <begin position="504"/>
        <end position="513"/>
    </location>
</feature>
<gene>
    <name evidence="4" type="ORF">BGZ70_004281</name>
</gene>
<evidence type="ECO:0000313" key="5">
    <source>
        <dbReference type="Proteomes" id="UP000738359"/>
    </source>
</evidence>
<feature type="region of interest" description="Disordered" evidence="1">
    <location>
        <begin position="74"/>
        <end position="266"/>
    </location>
</feature>
<dbReference type="GO" id="GO:0030010">
    <property type="term" value="P:establishment of cell polarity"/>
    <property type="evidence" value="ECO:0007669"/>
    <property type="project" value="TreeGrafter"/>
</dbReference>
<dbReference type="PANTHER" id="PTHR35778:SF1">
    <property type="entry name" value="SIGNALING MUCIN HKR1-RELATED"/>
    <property type="match status" value="1"/>
</dbReference>
<feature type="compositionally biased region" description="Polar residues" evidence="1">
    <location>
        <begin position="164"/>
        <end position="174"/>
    </location>
</feature>
<feature type="compositionally biased region" description="Polar residues" evidence="1">
    <location>
        <begin position="133"/>
        <end position="145"/>
    </location>
</feature>
<keyword evidence="2" id="KW-0812">Transmembrane</keyword>
<feature type="compositionally biased region" description="Basic residues" evidence="1">
    <location>
        <begin position="227"/>
        <end position="236"/>
    </location>
</feature>
<dbReference type="EMBL" id="JAAAHY010000229">
    <property type="protein sequence ID" value="KAF9965701.1"/>
    <property type="molecule type" value="Genomic_DNA"/>
</dbReference>
<evidence type="ECO:0000256" key="3">
    <source>
        <dbReference type="SAM" id="SignalP"/>
    </source>
</evidence>
<feature type="region of interest" description="Disordered" evidence="1">
    <location>
        <begin position="332"/>
        <end position="353"/>
    </location>
</feature>
<evidence type="ECO:0000256" key="1">
    <source>
        <dbReference type="SAM" id="MobiDB-lite"/>
    </source>
</evidence>
<evidence type="ECO:0008006" key="6">
    <source>
        <dbReference type="Google" id="ProtNLM"/>
    </source>
</evidence>
<proteinExistence type="predicted"/>
<feature type="compositionally biased region" description="Low complexity" evidence="1">
    <location>
        <begin position="111"/>
        <end position="132"/>
    </location>
</feature>
<accession>A0A9P6JA76</accession>
<dbReference type="GO" id="GO:0001402">
    <property type="term" value="P:signal transduction involved in filamentous growth"/>
    <property type="evidence" value="ECO:0007669"/>
    <property type="project" value="TreeGrafter"/>
</dbReference>
<feature type="signal peptide" evidence="3">
    <location>
        <begin position="1"/>
        <end position="27"/>
    </location>
</feature>
<dbReference type="GO" id="GO:0005034">
    <property type="term" value="F:osmosensor activity"/>
    <property type="evidence" value="ECO:0007669"/>
    <property type="project" value="InterPro"/>
</dbReference>
<feature type="compositionally biased region" description="Low complexity" evidence="1">
    <location>
        <begin position="146"/>
        <end position="159"/>
    </location>
</feature>
<evidence type="ECO:0000256" key="2">
    <source>
        <dbReference type="SAM" id="Phobius"/>
    </source>
</evidence>
<dbReference type="PANTHER" id="PTHR35778">
    <property type="entry name" value="SIGNALING MUCIN HKR1-RELATED"/>
    <property type="match status" value="1"/>
</dbReference>
<organism evidence="4 5">
    <name type="scientific">Mortierella alpina</name>
    <name type="common">Oleaginous fungus</name>
    <name type="synonym">Mortierella renispora</name>
    <dbReference type="NCBI Taxonomy" id="64518"/>
    <lineage>
        <taxon>Eukaryota</taxon>
        <taxon>Fungi</taxon>
        <taxon>Fungi incertae sedis</taxon>
        <taxon>Mucoromycota</taxon>
        <taxon>Mortierellomycotina</taxon>
        <taxon>Mortierellomycetes</taxon>
        <taxon>Mortierellales</taxon>
        <taxon>Mortierellaceae</taxon>
        <taxon>Mortierella</taxon>
    </lineage>
</organism>
<protein>
    <recommendedName>
        <fullName evidence="6">Mid2 domain-containing protein</fullName>
    </recommendedName>
</protein>
<evidence type="ECO:0000313" key="4">
    <source>
        <dbReference type="EMBL" id="KAF9965701.1"/>
    </source>
</evidence>
<sequence>MRVQYLRTWLAVPLLLALPAVMALVSADEAKSGALADNSLHGKLPMNSAFDRNILGHEAYAAAAAEKDLELLDPEAGAPRDTPSPTPTTEPDDPIIVWPFPEKSTPDTTHRTTATGTVSATPSVSVSASHPTETSGGTATQSSRVPSSTGSPTIPDDTPTGPPRNSSATFSASATGPRRTGTISVSISGSTTITATASRPTGVSSRVTTAPPRSTMTTTPTTTTKATRTRTHKPSRTKTPWLPSSIEPVKPPKITATPSPGTSLPDVVIPNLKPKIPKDNFPVTLRFQQVSYYQVISNGILAAQLVNFIPAQLAPLLNVAEEKILVLAIRDGRSGGSSSSPPSRRARKRALVTTQDEDDSIRVVVSIPRSKYWALNELVSNRHSALYTPTANGFGQYLDWNYPLSNQPPPPVSSGSKGSNGQGGNHNPLTGDHLGAGDPDQAAGGLGSSNGAVTGSLIGLATVAYVGIALVVVRMVRRKKLREQEAQEKLSPKNISAPVRVQGGSQGWGWQGN</sequence>